<evidence type="ECO:0000313" key="11">
    <source>
        <dbReference type="Proteomes" id="UP000295444"/>
    </source>
</evidence>
<proteinExistence type="inferred from homology"/>
<dbReference type="FunFam" id="3.40.50.1100:FF:000005">
    <property type="entry name" value="Threonine dehydratase catabolic"/>
    <property type="match status" value="1"/>
</dbReference>
<comment type="cofactor">
    <cofactor evidence="2">
        <name>pyridoxal 5'-phosphate</name>
        <dbReference type="ChEBI" id="CHEBI:597326"/>
    </cofactor>
</comment>
<evidence type="ECO:0000256" key="8">
    <source>
        <dbReference type="ARBA" id="ARBA00031427"/>
    </source>
</evidence>
<gene>
    <name evidence="10" type="ORF">EV186_101585</name>
</gene>
<name>A0A4R6SLA0_LABRH</name>
<dbReference type="GO" id="GO:0030170">
    <property type="term" value="F:pyridoxal phosphate binding"/>
    <property type="evidence" value="ECO:0007669"/>
    <property type="project" value="InterPro"/>
</dbReference>
<dbReference type="RefSeq" id="WP_133847506.1">
    <property type="nucleotide sequence ID" value="NZ_SNXZ01000001.1"/>
</dbReference>
<dbReference type="InterPro" id="IPR050147">
    <property type="entry name" value="Ser/Thr_Dehydratase"/>
</dbReference>
<comment type="catalytic activity">
    <reaction evidence="1">
        <text>L-threonine = 2-oxobutanoate + NH4(+)</text>
        <dbReference type="Rhea" id="RHEA:22108"/>
        <dbReference type="ChEBI" id="CHEBI:16763"/>
        <dbReference type="ChEBI" id="CHEBI:28938"/>
        <dbReference type="ChEBI" id="CHEBI:57926"/>
        <dbReference type="EC" id="4.3.1.19"/>
    </reaction>
</comment>
<dbReference type="PROSITE" id="PS00165">
    <property type="entry name" value="DEHYDRATASE_SER_THR"/>
    <property type="match status" value="1"/>
</dbReference>
<protein>
    <recommendedName>
        <fullName evidence="4">threonine ammonia-lyase</fullName>
        <ecNumber evidence="4">4.3.1.19</ecNumber>
    </recommendedName>
    <alternativeName>
        <fullName evidence="8">Threonine deaminase</fullName>
    </alternativeName>
</protein>
<keyword evidence="11" id="KW-1185">Reference proteome</keyword>
<keyword evidence="5" id="KW-0663">Pyridoxal phosphate</keyword>
<dbReference type="GO" id="GO:0004794">
    <property type="term" value="F:threonine deaminase activity"/>
    <property type="evidence" value="ECO:0007669"/>
    <property type="project" value="UniProtKB-EC"/>
</dbReference>
<evidence type="ECO:0000313" key="10">
    <source>
        <dbReference type="EMBL" id="TDQ04631.1"/>
    </source>
</evidence>
<dbReference type="SUPFAM" id="SSF53686">
    <property type="entry name" value="Tryptophan synthase beta subunit-like PLP-dependent enzymes"/>
    <property type="match status" value="1"/>
</dbReference>
<dbReference type="OrthoDB" id="4408011at2"/>
<dbReference type="InterPro" id="IPR000634">
    <property type="entry name" value="Ser/Thr_deHydtase_PyrdxlP-BS"/>
</dbReference>
<dbReference type="GO" id="GO:0009097">
    <property type="term" value="P:isoleucine biosynthetic process"/>
    <property type="evidence" value="ECO:0007669"/>
    <property type="project" value="TreeGrafter"/>
</dbReference>
<dbReference type="InterPro" id="IPR036052">
    <property type="entry name" value="TrpB-like_PALP_sf"/>
</dbReference>
<evidence type="ECO:0000256" key="6">
    <source>
        <dbReference type="ARBA" id="ARBA00023239"/>
    </source>
</evidence>
<feature type="domain" description="Tryptophan synthase beta chain-like PALP" evidence="9">
    <location>
        <begin position="21"/>
        <end position="299"/>
    </location>
</feature>
<evidence type="ECO:0000256" key="3">
    <source>
        <dbReference type="ARBA" id="ARBA00010869"/>
    </source>
</evidence>
<dbReference type="CDD" id="cd01562">
    <property type="entry name" value="Thr-dehyd"/>
    <property type="match status" value="1"/>
</dbReference>
<evidence type="ECO:0000259" key="9">
    <source>
        <dbReference type="Pfam" id="PF00291"/>
    </source>
</evidence>
<dbReference type="AlphaFoldDB" id="A0A4R6SLA0"/>
<comment type="function">
    <text evidence="7">Catalyzes the anaerobic formation of alpha-ketobutyrate and ammonia from threonine in a two-step reaction. The first step involved a dehydration of threonine and a production of enamine intermediates (aminocrotonate), which tautomerizes to its imine form (iminobutyrate). Both intermediates are unstable and short-lived. The second step is the nonenzymatic hydrolysis of the enamine/imine intermediates to form 2-ketobutyrate and free ammonia. In the low water environment of the cell, the second step is accelerated by RidA.</text>
</comment>
<dbReference type="PANTHER" id="PTHR48078">
    <property type="entry name" value="THREONINE DEHYDRATASE, MITOCHONDRIAL-RELATED"/>
    <property type="match status" value="1"/>
</dbReference>
<dbReference type="GO" id="GO:0006565">
    <property type="term" value="P:L-serine catabolic process"/>
    <property type="evidence" value="ECO:0007669"/>
    <property type="project" value="TreeGrafter"/>
</dbReference>
<keyword evidence="6" id="KW-0456">Lyase</keyword>
<dbReference type="PANTHER" id="PTHR48078:SF6">
    <property type="entry name" value="L-THREONINE DEHYDRATASE CATABOLIC TDCB"/>
    <property type="match status" value="1"/>
</dbReference>
<evidence type="ECO:0000256" key="7">
    <source>
        <dbReference type="ARBA" id="ARBA00025527"/>
    </source>
</evidence>
<accession>A0A4R6SLA0</accession>
<dbReference type="Pfam" id="PF00291">
    <property type="entry name" value="PALP"/>
    <property type="match status" value="1"/>
</dbReference>
<evidence type="ECO:0000256" key="5">
    <source>
        <dbReference type="ARBA" id="ARBA00022898"/>
    </source>
</evidence>
<dbReference type="FunFam" id="3.40.50.1100:FF:000007">
    <property type="entry name" value="L-threonine dehydratase catabolic TdcB"/>
    <property type="match status" value="1"/>
</dbReference>
<dbReference type="GO" id="GO:0006567">
    <property type="term" value="P:L-threonine catabolic process"/>
    <property type="evidence" value="ECO:0007669"/>
    <property type="project" value="TreeGrafter"/>
</dbReference>
<organism evidence="10 11">
    <name type="scientific">Labedaea rhizosphaerae</name>
    <dbReference type="NCBI Taxonomy" id="598644"/>
    <lineage>
        <taxon>Bacteria</taxon>
        <taxon>Bacillati</taxon>
        <taxon>Actinomycetota</taxon>
        <taxon>Actinomycetes</taxon>
        <taxon>Pseudonocardiales</taxon>
        <taxon>Pseudonocardiaceae</taxon>
        <taxon>Labedaea</taxon>
    </lineage>
</organism>
<dbReference type="Gene3D" id="3.40.50.1100">
    <property type="match status" value="2"/>
</dbReference>
<evidence type="ECO:0000256" key="1">
    <source>
        <dbReference type="ARBA" id="ARBA00001274"/>
    </source>
</evidence>
<dbReference type="EC" id="4.3.1.19" evidence="4"/>
<comment type="similarity">
    <text evidence="3">Belongs to the serine/threonine dehydratase family.</text>
</comment>
<sequence>MDLVTIEDVRAAAERIKGVAVRTPLLRCLWGDPERPLWIKPENLQPTGAFKIRGAHNAVARLAGQPVIAHSSGNHAQALAYAARAAGVPATIVMPDSAPAVKIERTRALGAEVILVPIAEREERAAELVKERGGAFIPPFDHPDVIAGQGTVGLEIAADLPDVEVVLVPVSGGGLISGVATAIKALVPSAQVIGVEPELAADVAAGLHQGAQVHLPLADRARTIADGLRMEPSELTYAHIAAYVDDVVTVTEDEIRSAIRTIAHEARLVTEPSGAVTIAAYLNRAENLPRGRTVAVVSGGSVDPEAFRQYLS</sequence>
<dbReference type="Proteomes" id="UP000295444">
    <property type="component" value="Unassembled WGS sequence"/>
</dbReference>
<dbReference type="GO" id="GO:0003941">
    <property type="term" value="F:L-serine ammonia-lyase activity"/>
    <property type="evidence" value="ECO:0007669"/>
    <property type="project" value="TreeGrafter"/>
</dbReference>
<evidence type="ECO:0000256" key="2">
    <source>
        <dbReference type="ARBA" id="ARBA00001933"/>
    </source>
</evidence>
<reference evidence="10 11" key="1">
    <citation type="submission" date="2019-03" db="EMBL/GenBank/DDBJ databases">
        <title>Genomic Encyclopedia of Type Strains, Phase IV (KMG-IV): sequencing the most valuable type-strain genomes for metagenomic binning, comparative biology and taxonomic classification.</title>
        <authorList>
            <person name="Goeker M."/>
        </authorList>
    </citation>
    <scope>NUCLEOTIDE SEQUENCE [LARGE SCALE GENOMIC DNA]</scope>
    <source>
        <strain evidence="10 11">DSM 45361</strain>
    </source>
</reference>
<dbReference type="InterPro" id="IPR001926">
    <property type="entry name" value="TrpB-like_PALP"/>
</dbReference>
<evidence type="ECO:0000256" key="4">
    <source>
        <dbReference type="ARBA" id="ARBA00012096"/>
    </source>
</evidence>
<dbReference type="EMBL" id="SNXZ01000001">
    <property type="protein sequence ID" value="TDQ04631.1"/>
    <property type="molecule type" value="Genomic_DNA"/>
</dbReference>
<comment type="caution">
    <text evidence="10">The sequence shown here is derived from an EMBL/GenBank/DDBJ whole genome shotgun (WGS) entry which is preliminary data.</text>
</comment>